<organism evidence="6 7">
    <name type="scientific">Henriciella algicola</name>
    <dbReference type="NCBI Taxonomy" id="1608422"/>
    <lineage>
        <taxon>Bacteria</taxon>
        <taxon>Pseudomonadati</taxon>
        <taxon>Pseudomonadota</taxon>
        <taxon>Alphaproteobacteria</taxon>
        <taxon>Hyphomonadales</taxon>
        <taxon>Hyphomonadaceae</taxon>
        <taxon>Henriciella</taxon>
    </lineage>
</organism>
<gene>
    <name evidence="6" type="ORF">D1222_02060</name>
</gene>
<dbReference type="PROSITE" id="PS50977">
    <property type="entry name" value="HTH_TETR_2"/>
    <property type="match status" value="1"/>
</dbReference>
<feature type="domain" description="HTH tetR-type" evidence="5">
    <location>
        <begin position="15"/>
        <end position="75"/>
    </location>
</feature>
<dbReference type="SUPFAM" id="SSF46689">
    <property type="entry name" value="Homeodomain-like"/>
    <property type="match status" value="1"/>
</dbReference>
<name>A0A399RKM1_9PROT</name>
<evidence type="ECO:0000256" key="3">
    <source>
        <dbReference type="ARBA" id="ARBA00023163"/>
    </source>
</evidence>
<dbReference type="GO" id="GO:0003700">
    <property type="term" value="F:DNA-binding transcription factor activity"/>
    <property type="evidence" value="ECO:0007669"/>
    <property type="project" value="TreeGrafter"/>
</dbReference>
<dbReference type="InterPro" id="IPR050109">
    <property type="entry name" value="HTH-type_TetR-like_transc_reg"/>
</dbReference>
<evidence type="ECO:0000256" key="4">
    <source>
        <dbReference type="PROSITE-ProRule" id="PRU00335"/>
    </source>
</evidence>
<comment type="caution">
    <text evidence="6">The sequence shown here is derived from an EMBL/GenBank/DDBJ whole genome shotgun (WGS) entry which is preliminary data.</text>
</comment>
<dbReference type="PANTHER" id="PTHR30055:SF234">
    <property type="entry name" value="HTH-TYPE TRANSCRIPTIONAL REGULATOR BETI"/>
    <property type="match status" value="1"/>
</dbReference>
<keyword evidence="3" id="KW-0804">Transcription</keyword>
<dbReference type="Gene3D" id="1.10.357.10">
    <property type="entry name" value="Tetracycline Repressor, domain 2"/>
    <property type="match status" value="1"/>
</dbReference>
<evidence type="ECO:0000256" key="2">
    <source>
        <dbReference type="ARBA" id="ARBA00023125"/>
    </source>
</evidence>
<sequence>MSNSFARPATQTRSIKTQQKLMDALEALLREKDFDAISVPDLAAEAGVAVGTVYRRFENKEALIPLLFELWTTRSALQMETAAVKAEEVTSADLRQLLRTQMRAAYSFIREQAHILRAVHLQGRLRPQLIGEDWKQLWKDALAGNRAFLELVKDRIGQSDLDRAAEMMIYIANTALVEKALFNEDGPGYVVSAEGDAFADEIADIVYGYLSLGPA</sequence>
<keyword evidence="2 4" id="KW-0238">DNA-binding</keyword>
<dbReference type="Pfam" id="PF17918">
    <property type="entry name" value="TetR_C_15"/>
    <property type="match status" value="1"/>
</dbReference>
<keyword evidence="7" id="KW-1185">Reference proteome</keyword>
<protein>
    <submittedName>
        <fullName evidence="6">TetR/AcrR family transcriptional regulator</fullName>
    </submittedName>
</protein>
<dbReference type="EMBL" id="QWGA01000003">
    <property type="protein sequence ID" value="RIJ31073.1"/>
    <property type="molecule type" value="Genomic_DNA"/>
</dbReference>
<evidence type="ECO:0000313" key="7">
    <source>
        <dbReference type="Proteomes" id="UP000265845"/>
    </source>
</evidence>
<dbReference type="Pfam" id="PF00440">
    <property type="entry name" value="TetR_N"/>
    <property type="match status" value="1"/>
</dbReference>
<dbReference type="PANTHER" id="PTHR30055">
    <property type="entry name" value="HTH-TYPE TRANSCRIPTIONAL REGULATOR RUTR"/>
    <property type="match status" value="1"/>
</dbReference>
<dbReference type="PRINTS" id="PR00455">
    <property type="entry name" value="HTHTETR"/>
</dbReference>
<keyword evidence="1" id="KW-0805">Transcription regulation</keyword>
<evidence type="ECO:0000256" key="1">
    <source>
        <dbReference type="ARBA" id="ARBA00023015"/>
    </source>
</evidence>
<dbReference type="RefSeq" id="WP_119452573.1">
    <property type="nucleotide sequence ID" value="NZ_QWGA01000003.1"/>
</dbReference>
<dbReference type="Proteomes" id="UP000265845">
    <property type="component" value="Unassembled WGS sequence"/>
</dbReference>
<dbReference type="GO" id="GO:0000976">
    <property type="term" value="F:transcription cis-regulatory region binding"/>
    <property type="evidence" value="ECO:0007669"/>
    <property type="project" value="TreeGrafter"/>
</dbReference>
<dbReference type="OrthoDB" id="7501070at2"/>
<accession>A0A399RKM1</accession>
<dbReference type="AlphaFoldDB" id="A0A399RKM1"/>
<proteinExistence type="predicted"/>
<evidence type="ECO:0000259" key="5">
    <source>
        <dbReference type="PROSITE" id="PS50977"/>
    </source>
</evidence>
<dbReference type="InterPro" id="IPR009057">
    <property type="entry name" value="Homeodomain-like_sf"/>
</dbReference>
<feature type="DNA-binding region" description="H-T-H motif" evidence="4">
    <location>
        <begin position="38"/>
        <end position="57"/>
    </location>
</feature>
<reference evidence="6 7" key="1">
    <citation type="submission" date="2018-08" db="EMBL/GenBank/DDBJ databases">
        <title>Henriciella mobilis sp. nov., isolated from seawater.</title>
        <authorList>
            <person name="Cheng H."/>
            <person name="Wu Y.-H."/>
            <person name="Xu X.-W."/>
            <person name="Guo L.-L."/>
        </authorList>
    </citation>
    <scope>NUCLEOTIDE SEQUENCE [LARGE SCALE GENOMIC DNA]</scope>
    <source>
        <strain evidence="6 7">CCUG67844</strain>
    </source>
</reference>
<dbReference type="InterPro" id="IPR001647">
    <property type="entry name" value="HTH_TetR"/>
</dbReference>
<dbReference type="InterPro" id="IPR041669">
    <property type="entry name" value="TetR_C_15"/>
</dbReference>
<evidence type="ECO:0000313" key="6">
    <source>
        <dbReference type="EMBL" id="RIJ31073.1"/>
    </source>
</evidence>